<gene>
    <name evidence="1" type="ORF">SAMN05444359_11377</name>
</gene>
<dbReference type="Proteomes" id="UP000199021">
    <property type="component" value="Unassembled WGS sequence"/>
</dbReference>
<dbReference type="SUPFAM" id="SSF52540">
    <property type="entry name" value="P-loop containing nucleoside triphosphate hydrolases"/>
    <property type="match status" value="1"/>
</dbReference>
<name>A0A1H9HS08_9BACT</name>
<dbReference type="OrthoDB" id="193997at2"/>
<protein>
    <submittedName>
        <fullName evidence="1">AAA domain-containing protein</fullName>
    </submittedName>
</protein>
<dbReference type="STRING" id="478744.SAMN05444359_11377"/>
<dbReference type="RefSeq" id="WP_090169102.1">
    <property type="nucleotide sequence ID" value="NZ_FOFB01000013.1"/>
</dbReference>
<dbReference type="AlphaFoldDB" id="A0A1H9HS08"/>
<organism evidence="1 2">
    <name type="scientific">Neolewinella agarilytica</name>
    <dbReference type="NCBI Taxonomy" id="478744"/>
    <lineage>
        <taxon>Bacteria</taxon>
        <taxon>Pseudomonadati</taxon>
        <taxon>Bacteroidota</taxon>
        <taxon>Saprospiria</taxon>
        <taxon>Saprospirales</taxon>
        <taxon>Lewinellaceae</taxon>
        <taxon>Neolewinella</taxon>
    </lineage>
</organism>
<evidence type="ECO:0000313" key="2">
    <source>
        <dbReference type="Proteomes" id="UP000199021"/>
    </source>
</evidence>
<proteinExistence type="predicted"/>
<sequence length="190" mass="21539">MNFILIFGPPAVGKMTVGKALAAKTGYKLMHNHVSLELANRFFDFGTDPFRKIDRLVRFGVFEVVADSDLPGFIFTFCWAMGLPEDRKYVDQIVKIFTDAGAKVHYVELTASQATRLKRNRHPDRLAEKPSKRNIAHSEKCLLSDDENYRENTLPGEMPERKIFKINNESLTADEVADLVMGHYGFPADV</sequence>
<dbReference type="InParanoid" id="A0A1H9HS08"/>
<reference evidence="2" key="1">
    <citation type="submission" date="2016-10" db="EMBL/GenBank/DDBJ databases">
        <authorList>
            <person name="Varghese N."/>
            <person name="Submissions S."/>
        </authorList>
    </citation>
    <scope>NUCLEOTIDE SEQUENCE [LARGE SCALE GENOMIC DNA]</scope>
    <source>
        <strain evidence="2">DSM 24740</strain>
    </source>
</reference>
<dbReference type="Gene3D" id="3.40.50.300">
    <property type="entry name" value="P-loop containing nucleotide triphosphate hydrolases"/>
    <property type="match status" value="1"/>
</dbReference>
<evidence type="ECO:0000313" key="1">
    <source>
        <dbReference type="EMBL" id="SEQ65149.1"/>
    </source>
</evidence>
<dbReference type="InterPro" id="IPR027417">
    <property type="entry name" value="P-loop_NTPase"/>
</dbReference>
<dbReference type="EMBL" id="FOFB01000013">
    <property type="protein sequence ID" value="SEQ65149.1"/>
    <property type="molecule type" value="Genomic_DNA"/>
</dbReference>
<keyword evidence="2" id="KW-1185">Reference proteome</keyword>
<accession>A0A1H9HS08</accession>